<reference evidence="2 3" key="1">
    <citation type="journal article" date="2017" name="Poromechanics V (2013)">
        <title>Genomic Characterization of the Arsenic-Tolerant Actinobacterium, &lt;i&gt;Rhodococcus erythropolis&lt;/i&gt; S43.</title>
        <authorList>
            <person name="Retamal-Morales G."/>
            <person name="Mehnert M."/>
            <person name="Schwabe R."/>
            <person name="Tischler D."/>
            <person name="Schloemann M."/>
            <person name="Levican G.J."/>
        </authorList>
    </citation>
    <scope>NUCLEOTIDE SEQUENCE [LARGE SCALE GENOMIC DNA]</scope>
    <source>
        <strain evidence="2 3">S43</strain>
    </source>
</reference>
<dbReference type="EMBL" id="MRBO01000659">
    <property type="protein sequence ID" value="KAB2582659.1"/>
    <property type="molecule type" value="Genomic_DNA"/>
</dbReference>
<feature type="compositionally biased region" description="Polar residues" evidence="1">
    <location>
        <begin position="73"/>
        <end position="84"/>
    </location>
</feature>
<sequence length="147" mass="14820">MPEEPQSARGAPGSRDTGSSEPGGGPVDRPSGSFDDEETISGAEETATTPAQTTSAEPVVPPYERRQKAAQDSAFQTAEDSTGANTGGAGQPVIDPEFKAPSPEETPKGRTASPAGEQPASTVDESASSDDGVGPAHQPGTGRAEDQ</sequence>
<gene>
    <name evidence="2" type="ORF">BS297_24705</name>
</gene>
<protein>
    <submittedName>
        <fullName evidence="2">Uncharacterized protein</fullName>
    </submittedName>
</protein>
<organism evidence="2 3">
    <name type="scientific">Rhodococcus erythropolis</name>
    <name type="common">Arthrobacter picolinophilus</name>
    <dbReference type="NCBI Taxonomy" id="1833"/>
    <lineage>
        <taxon>Bacteria</taxon>
        <taxon>Bacillati</taxon>
        <taxon>Actinomycetota</taxon>
        <taxon>Actinomycetes</taxon>
        <taxon>Mycobacteriales</taxon>
        <taxon>Nocardiaceae</taxon>
        <taxon>Rhodococcus</taxon>
        <taxon>Rhodococcus erythropolis group</taxon>
    </lineage>
</organism>
<feature type="compositionally biased region" description="Low complexity" evidence="1">
    <location>
        <begin position="43"/>
        <end position="57"/>
    </location>
</feature>
<name>A0A5N5DX45_RHOER</name>
<dbReference type="Proteomes" id="UP000325576">
    <property type="component" value="Unassembled WGS sequence"/>
</dbReference>
<comment type="caution">
    <text evidence="2">The sequence shown here is derived from an EMBL/GenBank/DDBJ whole genome shotgun (WGS) entry which is preliminary data.</text>
</comment>
<proteinExistence type="predicted"/>
<evidence type="ECO:0000313" key="2">
    <source>
        <dbReference type="EMBL" id="KAB2582659.1"/>
    </source>
</evidence>
<dbReference type="AlphaFoldDB" id="A0A5N5DX45"/>
<evidence type="ECO:0000313" key="3">
    <source>
        <dbReference type="Proteomes" id="UP000325576"/>
    </source>
</evidence>
<feature type="region of interest" description="Disordered" evidence="1">
    <location>
        <begin position="1"/>
        <end position="147"/>
    </location>
</feature>
<evidence type="ECO:0000256" key="1">
    <source>
        <dbReference type="SAM" id="MobiDB-lite"/>
    </source>
</evidence>
<accession>A0A5N5DX45</accession>